<feature type="transmembrane region" description="Helical" evidence="7">
    <location>
        <begin position="40"/>
        <end position="59"/>
    </location>
</feature>
<proteinExistence type="predicted"/>
<dbReference type="AlphaFoldDB" id="A0A9X2G570"/>
<dbReference type="GO" id="GO:0005886">
    <property type="term" value="C:plasma membrane"/>
    <property type="evidence" value="ECO:0007669"/>
    <property type="project" value="UniProtKB-SubCell"/>
</dbReference>
<keyword evidence="2" id="KW-1003">Cell membrane</keyword>
<keyword evidence="3 7" id="KW-0812">Transmembrane</keyword>
<dbReference type="RefSeq" id="WP_253837075.1">
    <property type="nucleotide sequence ID" value="NZ_JAMTCS010000009.1"/>
</dbReference>
<evidence type="ECO:0000313" key="9">
    <source>
        <dbReference type="Proteomes" id="UP001139493"/>
    </source>
</evidence>
<evidence type="ECO:0000256" key="1">
    <source>
        <dbReference type="ARBA" id="ARBA00004651"/>
    </source>
</evidence>
<dbReference type="Proteomes" id="UP001139493">
    <property type="component" value="Unassembled WGS sequence"/>
</dbReference>
<keyword evidence="5 7" id="KW-0472">Membrane</keyword>
<feature type="transmembrane region" description="Helical" evidence="7">
    <location>
        <begin position="388"/>
        <end position="404"/>
    </location>
</feature>
<feature type="transmembrane region" description="Helical" evidence="7">
    <location>
        <begin position="364"/>
        <end position="382"/>
    </location>
</feature>
<feature type="transmembrane region" description="Helical" evidence="7">
    <location>
        <begin position="148"/>
        <end position="167"/>
    </location>
</feature>
<evidence type="ECO:0000313" key="8">
    <source>
        <dbReference type="EMBL" id="MCP2265738.1"/>
    </source>
</evidence>
<feature type="transmembrane region" description="Helical" evidence="7">
    <location>
        <begin position="336"/>
        <end position="357"/>
    </location>
</feature>
<feature type="transmembrane region" description="Helical" evidence="7">
    <location>
        <begin position="313"/>
        <end position="330"/>
    </location>
</feature>
<evidence type="ECO:0000256" key="6">
    <source>
        <dbReference type="SAM" id="MobiDB-lite"/>
    </source>
</evidence>
<name>A0A9X2G570_9MICO</name>
<feature type="transmembrane region" description="Helical" evidence="7">
    <location>
        <begin position="179"/>
        <end position="200"/>
    </location>
</feature>
<evidence type="ECO:0000256" key="3">
    <source>
        <dbReference type="ARBA" id="ARBA00022692"/>
    </source>
</evidence>
<feature type="transmembrane region" description="Helical" evidence="7">
    <location>
        <begin position="87"/>
        <end position="109"/>
    </location>
</feature>
<evidence type="ECO:0000256" key="4">
    <source>
        <dbReference type="ARBA" id="ARBA00022989"/>
    </source>
</evidence>
<dbReference type="PANTHER" id="PTHR42770">
    <property type="entry name" value="AMINO ACID TRANSPORTER-RELATED"/>
    <property type="match status" value="1"/>
</dbReference>
<dbReference type="PANTHER" id="PTHR42770:SF13">
    <property type="entry name" value="L-METHIONINE_BRANCHED-CHAIN AMINO ACID EXPORTER YJEH"/>
    <property type="match status" value="1"/>
</dbReference>
<keyword evidence="4 7" id="KW-1133">Transmembrane helix</keyword>
<dbReference type="InterPro" id="IPR002293">
    <property type="entry name" value="AA/rel_permease1"/>
</dbReference>
<comment type="subcellular location">
    <subcellularLocation>
        <location evidence="1">Cell membrane</location>
        <topology evidence="1">Multi-pass membrane protein</topology>
    </subcellularLocation>
</comment>
<keyword evidence="9" id="KW-1185">Reference proteome</keyword>
<gene>
    <name evidence="8" type="ORF">APR03_003096</name>
</gene>
<evidence type="ECO:0000256" key="7">
    <source>
        <dbReference type="SAM" id="Phobius"/>
    </source>
</evidence>
<evidence type="ECO:0000256" key="5">
    <source>
        <dbReference type="ARBA" id="ARBA00023136"/>
    </source>
</evidence>
<feature type="transmembrane region" description="Helical" evidence="7">
    <location>
        <begin position="220"/>
        <end position="240"/>
    </location>
</feature>
<dbReference type="GO" id="GO:0022857">
    <property type="term" value="F:transmembrane transporter activity"/>
    <property type="evidence" value="ECO:0007669"/>
    <property type="project" value="InterPro"/>
</dbReference>
<dbReference type="Gene3D" id="1.20.1740.10">
    <property type="entry name" value="Amino acid/polyamine transporter I"/>
    <property type="match status" value="1"/>
</dbReference>
<dbReference type="Pfam" id="PF13520">
    <property type="entry name" value="AA_permease_2"/>
    <property type="match status" value="1"/>
</dbReference>
<sequence length="439" mass="43295">MRNGLSVPQGAALTLGAMLGTGVISLPALAADLAGPASLVAWAGLVLLSVPLATTFAALGARHPDGGGVATYARLAFGERASTMVGWAFYATIPVGAPAAAGFAGAYVADATGGGAGAALATTVGIIAVCAVMNWFDLRVSGTAQLAIAGSVALLLAVAVVVALPHAQPAHLAPFAPHGWGAVGPAAALLVWAFAGWEILGSLSAEYRRPDRDIPRATAIAVAAVGVLYLGVAFATVAVLGPNPGPAPLSDLLVLGFGEAARPVTTVVAVLLTVGAINVYFAGGSRMGAALARDGALPAVLAAAPGRTPRRSLALITVVALGTTALLAVLHQSTDAILLLATATFSLLYVVGAAAALRLLPRWGVAWWCAVVSLVAALGLLVMSGAHMTGTVLAALGGLAWSTWRRRRGRAATAAGAGAPPVTEPADAPAPGSLAGSSS</sequence>
<evidence type="ECO:0000256" key="2">
    <source>
        <dbReference type="ARBA" id="ARBA00022475"/>
    </source>
</evidence>
<protein>
    <submittedName>
        <fullName evidence="8">Amino acid exporter, AAE family (TC 2.A.3.13)</fullName>
    </submittedName>
</protein>
<dbReference type="PIRSF" id="PIRSF006060">
    <property type="entry name" value="AA_transporter"/>
    <property type="match status" value="1"/>
</dbReference>
<feature type="transmembrane region" description="Helical" evidence="7">
    <location>
        <begin position="115"/>
        <end position="136"/>
    </location>
</feature>
<dbReference type="InterPro" id="IPR050367">
    <property type="entry name" value="APC_superfamily"/>
</dbReference>
<comment type="caution">
    <text evidence="8">The sequence shown here is derived from an EMBL/GenBank/DDBJ whole genome shotgun (WGS) entry which is preliminary data.</text>
</comment>
<feature type="region of interest" description="Disordered" evidence="6">
    <location>
        <begin position="411"/>
        <end position="439"/>
    </location>
</feature>
<dbReference type="EMBL" id="JAMTCS010000009">
    <property type="protein sequence ID" value="MCP2265738.1"/>
    <property type="molecule type" value="Genomic_DNA"/>
</dbReference>
<reference evidence="8" key="1">
    <citation type="submission" date="2022-06" db="EMBL/GenBank/DDBJ databases">
        <title>Genomic Encyclopedia of Archaeal and Bacterial Type Strains, Phase II (KMG-II): from individual species to whole genera.</title>
        <authorList>
            <person name="Goeker M."/>
        </authorList>
    </citation>
    <scope>NUCLEOTIDE SEQUENCE</scope>
    <source>
        <strain evidence="8">DSM 26652</strain>
    </source>
</reference>
<accession>A0A9X2G570</accession>
<organism evidence="8 9">
    <name type="scientific">Promicromonospora thailandica</name>
    <dbReference type="NCBI Taxonomy" id="765201"/>
    <lineage>
        <taxon>Bacteria</taxon>
        <taxon>Bacillati</taxon>
        <taxon>Actinomycetota</taxon>
        <taxon>Actinomycetes</taxon>
        <taxon>Micrococcales</taxon>
        <taxon>Promicromonosporaceae</taxon>
        <taxon>Promicromonospora</taxon>
    </lineage>
</organism>
<feature type="transmembrane region" description="Helical" evidence="7">
    <location>
        <begin position="260"/>
        <end position="283"/>
    </location>
</feature>